<keyword evidence="1" id="KW-0809">Transit peptide</keyword>
<accession>A0A1V4I8G7</accession>
<name>A0A1V4I8G7_9FIRM</name>
<dbReference type="STRING" id="29349.CLOTH_10150"/>
<dbReference type="RefSeq" id="WP_079411820.1">
    <property type="nucleotide sequence ID" value="NZ_MZGW01000003.1"/>
</dbReference>
<comment type="caution">
    <text evidence="3">The sequence shown here is derived from an EMBL/GenBank/DDBJ whole genome shotgun (WGS) entry which is preliminary data.</text>
</comment>
<sequence>MKKLNPEKLHVEFRQGVTPTKPIIPRRYTLTHSDITAELFLTIGKKYAHDKINKMRDEVLAQWHICNGQLFLYVYVYVGDFGPVMSYIRNMIFRRELPLALEAIIYGDREFFNAHPKLNNAPIWIHFDSSDPRYNRFEYWATPNDYK</sequence>
<organism evidence="3 4">
    <name type="scientific">Alkalithermobacter paradoxus</name>
    <dbReference type="NCBI Taxonomy" id="29349"/>
    <lineage>
        <taxon>Bacteria</taxon>
        <taxon>Bacillati</taxon>
        <taxon>Bacillota</taxon>
        <taxon>Clostridia</taxon>
        <taxon>Peptostreptococcales</taxon>
        <taxon>Tepidibacteraceae</taxon>
        <taxon>Alkalithermobacter</taxon>
    </lineage>
</organism>
<evidence type="ECO:0000256" key="1">
    <source>
        <dbReference type="ARBA" id="ARBA00022946"/>
    </source>
</evidence>
<gene>
    <name evidence="3" type="ORF">CLOTH_10150</name>
</gene>
<proteinExistence type="predicted"/>
<evidence type="ECO:0000313" key="4">
    <source>
        <dbReference type="Proteomes" id="UP000190140"/>
    </source>
</evidence>
<feature type="domain" description="Staygreen protein" evidence="2">
    <location>
        <begin position="3"/>
        <end position="146"/>
    </location>
</feature>
<dbReference type="PANTHER" id="PTHR31750">
    <property type="entry name" value="PROTEIN STAY-GREEN 1, CHLOROPLASTIC-RELATED"/>
    <property type="match status" value="1"/>
</dbReference>
<dbReference type="PANTHER" id="PTHR31750:SF4">
    <property type="entry name" value="LP06106P"/>
    <property type="match status" value="1"/>
</dbReference>
<evidence type="ECO:0000313" key="3">
    <source>
        <dbReference type="EMBL" id="OPJ55837.1"/>
    </source>
</evidence>
<keyword evidence="4" id="KW-1185">Reference proteome</keyword>
<protein>
    <submittedName>
        <fullName evidence="3">Staygreen protein</fullName>
    </submittedName>
</protein>
<dbReference type="Pfam" id="PF12638">
    <property type="entry name" value="Staygreen"/>
    <property type="match status" value="1"/>
</dbReference>
<dbReference type="InterPro" id="IPR024438">
    <property type="entry name" value="Staygreen"/>
</dbReference>
<dbReference type="OrthoDB" id="1684395at2"/>
<dbReference type="EMBL" id="MZGW01000003">
    <property type="protein sequence ID" value="OPJ55837.1"/>
    <property type="molecule type" value="Genomic_DNA"/>
</dbReference>
<reference evidence="3 4" key="1">
    <citation type="submission" date="2017-03" db="EMBL/GenBank/DDBJ databases">
        <title>Genome sequence of Clostridium thermoalcaliphilum DSM 7309.</title>
        <authorList>
            <person name="Poehlein A."/>
            <person name="Daniel R."/>
        </authorList>
    </citation>
    <scope>NUCLEOTIDE SEQUENCE [LARGE SCALE GENOMIC DNA]</scope>
    <source>
        <strain evidence="3 4">DSM 7309</strain>
    </source>
</reference>
<dbReference type="Proteomes" id="UP000190140">
    <property type="component" value="Unassembled WGS sequence"/>
</dbReference>
<dbReference type="AlphaFoldDB" id="A0A1V4I8G7"/>
<evidence type="ECO:0000259" key="2">
    <source>
        <dbReference type="Pfam" id="PF12638"/>
    </source>
</evidence>